<dbReference type="Pfam" id="PF02771">
    <property type="entry name" value="Acyl-CoA_dh_N"/>
    <property type="match status" value="1"/>
</dbReference>
<evidence type="ECO:0000313" key="9">
    <source>
        <dbReference type="EMBL" id="PZG47438.1"/>
    </source>
</evidence>
<evidence type="ECO:0000313" key="10">
    <source>
        <dbReference type="Proteomes" id="UP000248544"/>
    </source>
</evidence>
<dbReference type="InterPro" id="IPR037069">
    <property type="entry name" value="AcylCoA_DH/ox_N_sf"/>
</dbReference>
<dbReference type="InterPro" id="IPR006091">
    <property type="entry name" value="Acyl-CoA_Oxase/DH_mid-dom"/>
</dbReference>
<dbReference type="RefSeq" id="WP_111167522.1">
    <property type="nucleotide sequence ID" value="NZ_POUA01000087.1"/>
</dbReference>
<evidence type="ECO:0000256" key="4">
    <source>
        <dbReference type="ARBA" id="ARBA00022827"/>
    </source>
</evidence>
<protein>
    <submittedName>
        <fullName evidence="9">Acyl-CoA dehydrogenase</fullName>
    </submittedName>
</protein>
<dbReference type="InterPro" id="IPR036250">
    <property type="entry name" value="AcylCo_DH-like_C"/>
</dbReference>
<dbReference type="Pfam" id="PF02770">
    <property type="entry name" value="Acyl-CoA_dh_M"/>
    <property type="match status" value="1"/>
</dbReference>
<dbReference type="AlphaFoldDB" id="A0A2W2HCX3"/>
<dbReference type="EMBL" id="POUA01000087">
    <property type="protein sequence ID" value="PZG47438.1"/>
    <property type="molecule type" value="Genomic_DNA"/>
</dbReference>
<dbReference type="GO" id="GO:0005886">
    <property type="term" value="C:plasma membrane"/>
    <property type="evidence" value="ECO:0007669"/>
    <property type="project" value="TreeGrafter"/>
</dbReference>
<feature type="domain" description="Acyl-CoA dehydrogenase/oxidase C-terminal" evidence="6">
    <location>
        <begin position="232"/>
        <end position="374"/>
    </location>
</feature>
<dbReference type="SUPFAM" id="SSF56645">
    <property type="entry name" value="Acyl-CoA dehydrogenase NM domain-like"/>
    <property type="match status" value="1"/>
</dbReference>
<evidence type="ECO:0000256" key="2">
    <source>
        <dbReference type="ARBA" id="ARBA00009347"/>
    </source>
</evidence>
<sequence>MRAGVHSLTDVQNKILQSHRRFAEDEIAPHANAWDREGRVPREVVAAMGAAGHLGALIPAEYGGTELDMTEFGLLNEAIGFGCSSVRSVLTVHSMVSQAVTRWGNPEQRRAWLPGLATGEQVGAFALSEAEAGSDVAQITTVAENDGDGYLLSGTKRWITYGQGADVFLVFARHNGRHSAFVAGRDTPGLTVVPIDGMLGTRASMLAEVRFDNCRVPRSALLGRPGFGLAPIAAAALDVGRYSVAWGSVGLAQSCLELSLGHARERRAFGGPVFDHQLVQRLITDMATGVSAARLLCLQAGELVQGGAPTAVAAVWMAKYFASTSAFRAASDTVQIHGAYGCDPDGSPQRLFRDAKVMEIIEGSTQIQQTMIARLVPYEEKRP</sequence>
<dbReference type="PANTHER" id="PTHR43884">
    <property type="entry name" value="ACYL-COA DEHYDROGENASE"/>
    <property type="match status" value="1"/>
</dbReference>
<dbReference type="GO" id="GO:0003995">
    <property type="term" value="F:acyl-CoA dehydrogenase activity"/>
    <property type="evidence" value="ECO:0007669"/>
    <property type="project" value="TreeGrafter"/>
</dbReference>
<proteinExistence type="inferred from homology"/>
<name>A0A2W2HCX3_9ACTN</name>
<dbReference type="Gene3D" id="1.10.540.10">
    <property type="entry name" value="Acyl-CoA dehydrogenase/oxidase, N-terminal domain"/>
    <property type="match status" value="1"/>
</dbReference>
<reference evidence="9 10" key="1">
    <citation type="submission" date="2018-01" db="EMBL/GenBank/DDBJ databases">
        <title>Draft genome sequence of Sphaerisporangium sp. 7K107.</title>
        <authorList>
            <person name="Sahin N."/>
            <person name="Saygin H."/>
            <person name="Ay H."/>
        </authorList>
    </citation>
    <scope>NUCLEOTIDE SEQUENCE [LARGE SCALE GENOMIC DNA]</scope>
    <source>
        <strain evidence="9 10">7K107</strain>
    </source>
</reference>
<dbReference type="PANTHER" id="PTHR43884:SF19">
    <property type="entry name" value="ACYL-COA DEHYDROGENASE FADE4-RELATED"/>
    <property type="match status" value="1"/>
</dbReference>
<dbReference type="PIRSF" id="PIRSF016578">
    <property type="entry name" value="HsaA"/>
    <property type="match status" value="1"/>
</dbReference>
<organism evidence="9 10">
    <name type="scientific">Spongiactinospora gelatinilytica</name>
    <dbReference type="NCBI Taxonomy" id="2666298"/>
    <lineage>
        <taxon>Bacteria</taxon>
        <taxon>Bacillati</taxon>
        <taxon>Actinomycetota</taxon>
        <taxon>Actinomycetes</taxon>
        <taxon>Streptosporangiales</taxon>
        <taxon>Streptosporangiaceae</taxon>
        <taxon>Spongiactinospora</taxon>
    </lineage>
</organism>
<gene>
    <name evidence="9" type="ORF">C1I98_13525</name>
</gene>
<feature type="domain" description="Acyl-CoA oxidase/dehydrogenase middle" evidence="7">
    <location>
        <begin position="124"/>
        <end position="214"/>
    </location>
</feature>
<evidence type="ECO:0000259" key="8">
    <source>
        <dbReference type="Pfam" id="PF02771"/>
    </source>
</evidence>
<keyword evidence="3 5" id="KW-0285">Flavoprotein</keyword>
<dbReference type="InterPro" id="IPR046373">
    <property type="entry name" value="Acyl-CoA_Oxase/DH_mid-dom_sf"/>
</dbReference>
<keyword evidence="10" id="KW-1185">Reference proteome</keyword>
<dbReference type="InterPro" id="IPR009075">
    <property type="entry name" value="AcylCo_DH/oxidase_C"/>
</dbReference>
<comment type="caution">
    <text evidence="9">The sequence shown here is derived from an EMBL/GenBank/DDBJ whole genome shotgun (WGS) entry which is preliminary data.</text>
</comment>
<dbReference type="SUPFAM" id="SSF47203">
    <property type="entry name" value="Acyl-CoA dehydrogenase C-terminal domain-like"/>
    <property type="match status" value="1"/>
</dbReference>
<dbReference type="Gene3D" id="1.20.140.10">
    <property type="entry name" value="Butyryl-CoA Dehydrogenase, subunit A, domain 3"/>
    <property type="match status" value="1"/>
</dbReference>
<evidence type="ECO:0000256" key="5">
    <source>
        <dbReference type="RuleBase" id="RU362125"/>
    </source>
</evidence>
<dbReference type="InterPro" id="IPR009100">
    <property type="entry name" value="AcylCoA_DH/oxidase_NM_dom_sf"/>
</dbReference>
<keyword evidence="5" id="KW-0560">Oxidoreductase</keyword>
<evidence type="ECO:0000256" key="3">
    <source>
        <dbReference type="ARBA" id="ARBA00022630"/>
    </source>
</evidence>
<dbReference type="GO" id="GO:0050660">
    <property type="term" value="F:flavin adenine dinucleotide binding"/>
    <property type="evidence" value="ECO:0007669"/>
    <property type="project" value="InterPro"/>
</dbReference>
<keyword evidence="4 5" id="KW-0274">FAD</keyword>
<accession>A0A2W2HCX3</accession>
<comment type="cofactor">
    <cofactor evidence="1 5">
        <name>FAD</name>
        <dbReference type="ChEBI" id="CHEBI:57692"/>
    </cofactor>
</comment>
<dbReference type="Pfam" id="PF00441">
    <property type="entry name" value="Acyl-CoA_dh_1"/>
    <property type="match status" value="1"/>
</dbReference>
<feature type="domain" description="Acyl-CoA dehydrogenase/oxidase N-terminal" evidence="8">
    <location>
        <begin position="9"/>
        <end position="120"/>
    </location>
</feature>
<evidence type="ECO:0000259" key="7">
    <source>
        <dbReference type="Pfam" id="PF02770"/>
    </source>
</evidence>
<evidence type="ECO:0000259" key="6">
    <source>
        <dbReference type="Pfam" id="PF00441"/>
    </source>
</evidence>
<evidence type="ECO:0000256" key="1">
    <source>
        <dbReference type="ARBA" id="ARBA00001974"/>
    </source>
</evidence>
<comment type="similarity">
    <text evidence="2 5">Belongs to the acyl-CoA dehydrogenase family.</text>
</comment>
<dbReference type="Gene3D" id="2.40.110.10">
    <property type="entry name" value="Butyryl-CoA Dehydrogenase, subunit A, domain 2"/>
    <property type="match status" value="1"/>
</dbReference>
<dbReference type="Proteomes" id="UP000248544">
    <property type="component" value="Unassembled WGS sequence"/>
</dbReference>
<dbReference type="InterPro" id="IPR013786">
    <property type="entry name" value="AcylCoA_DH/ox_N"/>
</dbReference>